<organism evidence="3 4">
    <name type="scientific">Sulfoacidibacillus ferrooxidans</name>
    <dbReference type="NCBI Taxonomy" id="2005001"/>
    <lineage>
        <taxon>Bacteria</taxon>
        <taxon>Bacillati</taxon>
        <taxon>Bacillota</taxon>
        <taxon>Bacilli</taxon>
        <taxon>Bacillales</taxon>
        <taxon>Alicyclobacillaceae</taxon>
        <taxon>Sulfoacidibacillus</taxon>
    </lineage>
</organism>
<evidence type="ECO:0000313" key="4">
    <source>
        <dbReference type="Proteomes" id="UP001139263"/>
    </source>
</evidence>
<dbReference type="RefSeq" id="WP_241715744.1">
    <property type="nucleotide sequence ID" value="NZ_JALBUF010000010.1"/>
</dbReference>
<accession>A0A9X1VDV7</accession>
<evidence type="ECO:0008006" key="5">
    <source>
        <dbReference type="Google" id="ProtNLM"/>
    </source>
</evidence>
<reference evidence="3" key="1">
    <citation type="submission" date="2022-03" db="EMBL/GenBank/DDBJ databases">
        <title>Draft Genome Sequence of Firmicute Strain S0AB, a Heterotrophic Iron/Sulfur-Oxidizing Extreme Acidophile.</title>
        <authorList>
            <person name="Vergara E."/>
            <person name="Pakostova E."/>
            <person name="Johnson D.B."/>
            <person name="Holmes D.S."/>
        </authorList>
    </citation>
    <scope>NUCLEOTIDE SEQUENCE</scope>
    <source>
        <strain evidence="3">S0AB</strain>
    </source>
</reference>
<feature type="signal peptide" evidence="2">
    <location>
        <begin position="1"/>
        <end position="25"/>
    </location>
</feature>
<comment type="caution">
    <text evidence="3">The sequence shown here is derived from an EMBL/GenBank/DDBJ whole genome shotgun (WGS) entry which is preliminary data.</text>
</comment>
<feature type="compositionally biased region" description="Low complexity" evidence="1">
    <location>
        <begin position="160"/>
        <end position="183"/>
    </location>
</feature>
<dbReference type="EMBL" id="JALBUF010000010">
    <property type="protein sequence ID" value="MCI0184252.1"/>
    <property type="molecule type" value="Genomic_DNA"/>
</dbReference>
<name>A0A9X1VDV7_9BACL</name>
<dbReference type="Proteomes" id="UP001139263">
    <property type="component" value="Unassembled WGS sequence"/>
</dbReference>
<gene>
    <name evidence="3" type="ORF">MM817_02547</name>
</gene>
<feature type="chain" id="PRO_5040721081" description="Copper amine oxidase-like N-terminal domain-containing protein" evidence="2">
    <location>
        <begin position="26"/>
        <end position="494"/>
    </location>
</feature>
<evidence type="ECO:0000256" key="2">
    <source>
        <dbReference type="SAM" id="SignalP"/>
    </source>
</evidence>
<keyword evidence="2" id="KW-0732">Signal</keyword>
<dbReference type="AlphaFoldDB" id="A0A9X1VDV7"/>
<proteinExistence type="predicted"/>
<evidence type="ECO:0000256" key="1">
    <source>
        <dbReference type="SAM" id="MobiDB-lite"/>
    </source>
</evidence>
<evidence type="ECO:0000313" key="3">
    <source>
        <dbReference type="EMBL" id="MCI0184252.1"/>
    </source>
</evidence>
<feature type="region of interest" description="Disordered" evidence="1">
    <location>
        <begin position="160"/>
        <end position="184"/>
    </location>
</feature>
<protein>
    <recommendedName>
        <fullName evidence="5">Copper amine oxidase-like N-terminal domain-containing protein</fullName>
    </recommendedName>
</protein>
<keyword evidence="4" id="KW-1185">Reference proteome</keyword>
<sequence>MKKILASAVAASLVMGTVVSTFAFAQTQSYTSSNIVINGQAAYHPDEFVANGTTYMPIWYVMQALEQVGYKSTWNGHVWAVTSPNNATALHIVAKTGHTLISVNGQLVEYEIPTMVANDPTSDGNSTTYMPIWYVQQLLNNVGITTDTWNGTTWTIGTASGDSTKTSTTSTSTPSTTSTKTPTNGMATKLEAAVDFYNFDENVARKYTPVLYTGEYELPNATPDPYTDVPQSDWAAVHYDLFHGLITADSATLFGSNDPATATTMDEQYMWSMGIPKNSQLQLSWNPGDGNAVQWANFYDLNTGVPTSGDLTVSQLNQLEQNFVTSQKGWYETSNGVYHFAFAPYNTYALTTGGTTMSAKDVLSLLRQSLVYATDITFKKIGGSGSQPDLLWTLPGFSIHSSFVLGINGGSQLTASTNGGKSYQSFDSIGDGHGYASDTTLNGGTNDPSNPVYVKNQDGAMISVGPMPVGMGYGSAIEFTDAGVPEVQQQSQGM</sequence>